<dbReference type="InterPro" id="IPR037066">
    <property type="entry name" value="Plug_dom_sf"/>
</dbReference>
<dbReference type="PROSITE" id="PS52016">
    <property type="entry name" value="TONB_DEPENDENT_REC_3"/>
    <property type="match status" value="1"/>
</dbReference>
<feature type="domain" description="TonB-dependent receptor plug" evidence="12">
    <location>
        <begin position="115"/>
        <end position="238"/>
    </location>
</feature>
<keyword evidence="7 8" id="KW-0998">Cell outer membrane</keyword>
<comment type="caution">
    <text evidence="13">The sequence shown here is derived from an EMBL/GenBank/DDBJ whole genome shotgun (WGS) entry which is preliminary data.</text>
</comment>
<evidence type="ECO:0000256" key="2">
    <source>
        <dbReference type="ARBA" id="ARBA00022448"/>
    </source>
</evidence>
<evidence type="ECO:0000256" key="3">
    <source>
        <dbReference type="ARBA" id="ARBA00022452"/>
    </source>
</evidence>
<dbReference type="GO" id="GO:0009279">
    <property type="term" value="C:cell outer membrane"/>
    <property type="evidence" value="ECO:0007669"/>
    <property type="project" value="UniProtKB-SubCell"/>
</dbReference>
<dbReference type="SUPFAM" id="SSF49464">
    <property type="entry name" value="Carboxypeptidase regulatory domain-like"/>
    <property type="match status" value="1"/>
</dbReference>
<gene>
    <name evidence="13" type="ORF">E4T88_07910</name>
</gene>
<dbReference type="InterPro" id="IPR023996">
    <property type="entry name" value="TonB-dep_OMP_SusC/RagA"/>
</dbReference>
<proteinExistence type="inferred from homology"/>
<keyword evidence="3 8" id="KW-1134">Transmembrane beta strand</keyword>
<evidence type="ECO:0000256" key="1">
    <source>
        <dbReference type="ARBA" id="ARBA00004571"/>
    </source>
</evidence>
<dbReference type="Gene3D" id="2.170.130.10">
    <property type="entry name" value="TonB-dependent receptor, plug domain"/>
    <property type="match status" value="1"/>
</dbReference>
<feature type="signal peptide" evidence="10">
    <location>
        <begin position="1"/>
        <end position="21"/>
    </location>
</feature>
<comment type="similarity">
    <text evidence="8 9">Belongs to the TonB-dependent receptor family.</text>
</comment>
<dbReference type="Pfam" id="PF13715">
    <property type="entry name" value="CarbopepD_reg_2"/>
    <property type="match status" value="1"/>
</dbReference>
<dbReference type="InterPro" id="IPR039426">
    <property type="entry name" value="TonB-dep_rcpt-like"/>
</dbReference>
<accession>A0A4Y9IN52</accession>
<keyword evidence="5 9" id="KW-0798">TonB box</keyword>
<dbReference type="Pfam" id="PF07715">
    <property type="entry name" value="Plug"/>
    <property type="match status" value="1"/>
</dbReference>
<dbReference type="NCBIfam" id="TIGR04057">
    <property type="entry name" value="SusC_RagA_signa"/>
    <property type="match status" value="1"/>
</dbReference>
<feature type="domain" description="TonB-dependent receptor-like beta-barrel" evidence="11">
    <location>
        <begin position="453"/>
        <end position="821"/>
    </location>
</feature>
<dbReference type="InterPro" id="IPR036942">
    <property type="entry name" value="Beta-barrel_TonB_sf"/>
</dbReference>
<dbReference type="Pfam" id="PF00593">
    <property type="entry name" value="TonB_dep_Rec_b-barrel"/>
    <property type="match status" value="1"/>
</dbReference>
<evidence type="ECO:0000259" key="11">
    <source>
        <dbReference type="Pfam" id="PF00593"/>
    </source>
</evidence>
<dbReference type="InterPro" id="IPR023997">
    <property type="entry name" value="TonB-dep_OMP_SusC/RagA_CS"/>
</dbReference>
<feature type="chain" id="PRO_5021213282" evidence="10">
    <location>
        <begin position="22"/>
        <end position="1064"/>
    </location>
</feature>
<evidence type="ECO:0000256" key="7">
    <source>
        <dbReference type="ARBA" id="ARBA00023237"/>
    </source>
</evidence>
<dbReference type="InterPro" id="IPR000531">
    <property type="entry name" value="Beta-barrel_TonB"/>
</dbReference>
<name>A0A4Y9IN52_9BACT</name>
<sequence>MMKRVMLILSCLFISIGFITAQTTRVTGVVVDNVGEPVISASVVVKGTTVGVSTDLDGNFSINVPEGKNTLVFSLIGMKTVEVKISQNMRVVMENDEHILGDVVVTALGITRDKKALGYATQDVKSDKLNMTGNTDLTKSLQGKVVGVDLKNSSGMPGASSQVVIRGARSFDGDNTPLYVVDGMPIASTSYYDTGNSVSGSDVANRALDIDPNDIESVNILRGQAAAALYGLRASNGAVIITTKSGKGKTIGKTNISLTQTVAFDVVSRTPDYQTTWAQGMRGVYASSKSNDNSHASMAWGPKISDLPNDPLYGGNGKGHDGKYQVPQLIEGGYAPEDAWVTPGVYDNWNDYFRTGVQSTTSVLVSRAENTGTFAVGISYTDQSGIALKTGLEKWNAKANGDKKLNDHFTVGFSANFSKNSVDKLSGANDGSLAGVMGAPASYNLKGMPYRTASDPYKQVYYRSLTFDNPYWIQYNNTFSENTNRFFGNLFGQYETKLADDHKITLKYQLGADTYTTHYQDVFGYGHAGKTGTIDNYGITQFTYNSLFTAVYDWKISNDLDFNFIAGNELNHTNNKSYSEYGENFNFGGWNHIGNANTVTASEGQSQERTVGFFGSMSLSYLNMLYFNATARQDIASTMPPKNRTFFYPSVSLGFVFTELEPFKNQNVLSFGKIRGSYAEVGQASSRYMNNYYYRPTYGGGFWQGQPIVYPVDNVSGYAQYPNLYDPNLKPQNTKSWEIGLQLNFLQDRISLDYTFANQNTVDQIFPVPLPGSTGASSLITNGGQMKSTSHELMLNVTPILMKDFRWDINLNYSKLDNKVVSLREGVESIMLGGFVTPQVRAGINSTYPVIYGVQYKKDKEGRILVDEDPNSVTYGMPMAGEPGVIGKVSPDFILGGGTTLTYKSISLGVVFEWKNGGQMYSGMNGLMDTYGVSKRTEDRTSTFIFKGYKADGTPNDIVRGGANDKNAYQTLYSDVLSNIDESFIYGNSFLKLREISLRYALPKSVFSKADVALSAFARNILLWTELPNADPESSQGNNNMMGAFERFSLPQTTSFGFSVNVNF</sequence>
<evidence type="ECO:0000313" key="14">
    <source>
        <dbReference type="Proteomes" id="UP000298285"/>
    </source>
</evidence>
<keyword evidence="4 8" id="KW-0812">Transmembrane</keyword>
<evidence type="ECO:0000256" key="5">
    <source>
        <dbReference type="ARBA" id="ARBA00023077"/>
    </source>
</evidence>
<dbReference type="InterPro" id="IPR008969">
    <property type="entry name" value="CarboxyPept-like_regulatory"/>
</dbReference>
<protein>
    <submittedName>
        <fullName evidence="13">SusC/RagA family TonB-linked outer membrane protein</fullName>
    </submittedName>
</protein>
<evidence type="ECO:0000313" key="13">
    <source>
        <dbReference type="EMBL" id="TFU89930.1"/>
    </source>
</evidence>
<dbReference type="NCBIfam" id="TIGR04056">
    <property type="entry name" value="OMP_RagA_SusC"/>
    <property type="match status" value="1"/>
</dbReference>
<evidence type="ECO:0000259" key="12">
    <source>
        <dbReference type="Pfam" id="PF07715"/>
    </source>
</evidence>
<organism evidence="13 14">
    <name type="scientific">Dysgonomonas mossii</name>
    <dbReference type="NCBI Taxonomy" id="163665"/>
    <lineage>
        <taxon>Bacteria</taxon>
        <taxon>Pseudomonadati</taxon>
        <taxon>Bacteroidota</taxon>
        <taxon>Bacteroidia</taxon>
        <taxon>Bacteroidales</taxon>
        <taxon>Dysgonomonadaceae</taxon>
        <taxon>Dysgonomonas</taxon>
    </lineage>
</organism>
<dbReference type="AlphaFoldDB" id="A0A4Y9IN52"/>
<dbReference type="Proteomes" id="UP000298285">
    <property type="component" value="Unassembled WGS sequence"/>
</dbReference>
<keyword evidence="6 8" id="KW-0472">Membrane</keyword>
<keyword evidence="10" id="KW-0732">Signal</keyword>
<dbReference type="OrthoDB" id="9768177at2"/>
<evidence type="ECO:0000256" key="8">
    <source>
        <dbReference type="PROSITE-ProRule" id="PRU01360"/>
    </source>
</evidence>
<evidence type="ECO:0000256" key="10">
    <source>
        <dbReference type="SAM" id="SignalP"/>
    </source>
</evidence>
<dbReference type="SUPFAM" id="SSF56935">
    <property type="entry name" value="Porins"/>
    <property type="match status" value="1"/>
</dbReference>
<dbReference type="InterPro" id="IPR012910">
    <property type="entry name" value="Plug_dom"/>
</dbReference>
<reference evidence="13 14" key="1">
    <citation type="submission" date="2019-03" db="EMBL/GenBank/DDBJ databases">
        <title>Diversity of the mouse oral microbiome.</title>
        <authorList>
            <person name="Joseph S."/>
            <person name="Aduse-Opoku J."/>
            <person name="Curtis M."/>
            <person name="Wade W."/>
            <person name="Hashim A."/>
        </authorList>
    </citation>
    <scope>NUCLEOTIDE SEQUENCE [LARGE SCALE GENOMIC DNA]</scope>
    <source>
        <strain evidence="13 14">P11</strain>
    </source>
</reference>
<evidence type="ECO:0000256" key="6">
    <source>
        <dbReference type="ARBA" id="ARBA00023136"/>
    </source>
</evidence>
<evidence type="ECO:0000256" key="9">
    <source>
        <dbReference type="RuleBase" id="RU003357"/>
    </source>
</evidence>
<dbReference type="Gene3D" id="2.60.40.1120">
    <property type="entry name" value="Carboxypeptidase-like, regulatory domain"/>
    <property type="match status" value="1"/>
</dbReference>
<dbReference type="EMBL" id="SPPK01000002">
    <property type="protein sequence ID" value="TFU89930.1"/>
    <property type="molecule type" value="Genomic_DNA"/>
</dbReference>
<dbReference type="Gene3D" id="2.40.170.20">
    <property type="entry name" value="TonB-dependent receptor, beta-barrel domain"/>
    <property type="match status" value="1"/>
</dbReference>
<keyword evidence="2 8" id="KW-0813">Transport</keyword>
<evidence type="ECO:0000256" key="4">
    <source>
        <dbReference type="ARBA" id="ARBA00022692"/>
    </source>
</evidence>
<comment type="subcellular location">
    <subcellularLocation>
        <location evidence="1 8">Cell outer membrane</location>
        <topology evidence="1 8">Multi-pass membrane protein</topology>
    </subcellularLocation>
</comment>
<dbReference type="RefSeq" id="WP_135104918.1">
    <property type="nucleotide sequence ID" value="NZ_JADGKW010000002.1"/>
</dbReference>